<dbReference type="EMBL" id="CP129968">
    <property type="protein sequence ID" value="WKK82173.2"/>
    <property type="molecule type" value="Genomic_DNA"/>
</dbReference>
<evidence type="ECO:0000313" key="2">
    <source>
        <dbReference type="EMBL" id="WKK82173.2"/>
    </source>
</evidence>
<dbReference type="KEGG" id="marp:QYS47_08645"/>
<dbReference type="RefSeq" id="WP_322347818.1">
    <property type="nucleotide sequence ID" value="NZ_CP129968.2"/>
</dbReference>
<keyword evidence="1" id="KW-0732">Signal</keyword>
<organism evidence="2">
    <name type="scientific">Marivirga arenosa</name>
    <dbReference type="NCBI Taxonomy" id="3059076"/>
    <lineage>
        <taxon>Bacteria</taxon>
        <taxon>Pseudomonadati</taxon>
        <taxon>Bacteroidota</taxon>
        <taxon>Cytophagia</taxon>
        <taxon>Cytophagales</taxon>
        <taxon>Marivirgaceae</taxon>
        <taxon>Marivirga</taxon>
    </lineage>
</organism>
<accession>A0AA49GEF6</accession>
<dbReference type="AlphaFoldDB" id="A0AA49GEF6"/>
<name>A0AA49GEF6_9BACT</name>
<feature type="chain" id="PRO_5041232910" description="Lipoprotein" evidence="1">
    <location>
        <begin position="22"/>
        <end position="211"/>
    </location>
</feature>
<evidence type="ECO:0008006" key="3">
    <source>
        <dbReference type="Google" id="ProtNLM"/>
    </source>
</evidence>
<feature type="signal peptide" evidence="1">
    <location>
        <begin position="1"/>
        <end position="21"/>
    </location>
</feature>
<evidence type="ECO:0000256" key="1">
    <source>
        <dbReference type="SAM" id="SignalP"/>
    </source>
</evidence>
<sequence>MKQIAGKVLLNIIIFSTLFWACEPCDDCGPGNTYPYFKLSILNKSSLDTLIADKARIETEIDSIDDALANPDNSSIQQALNNAKTVKSDSLTLINDLIKDTNSKLISIASINGEKNLFEDKNGSDSLKLFRIPINTNQDESDYAIAIEFVEKEEYLKIKYELFDTIINNKITKSAKSLEIIEHSFDSIRGPFGCTPINECISNQLEIYVEI</sequence>
<reference evidence="2" key="1">
    <citation type="submission" date="2023-08" db="EMBL/GenBank/DDBJ databases">
        <title>Comparative genomics and taxonomic characterization of three novel marine species of genus Marivirga.</title>
        <authorList>
            <person name="Muhammad N."/>
            <person name="Kim S.-G."/>
        </authorList>
    </citation>
    <scope>NUCLEOTIDE SEQUENCE</scope>
    <source>
        <strain evidence="2">BKB1-2</strain>
    </source>
</reference>
<gene>
    <name evidence="2" type="ORF">QYS47_08645</name>
</gene>
<protein>
    <recommendedName>
        <fullName evidence="3">Lipoprotein</fullName>
    </recommendedName>
</protein>
<dbReference type="Proteomes" id="UP001232019">
    <property type="component" value="Chromosome"/>
</dbReference>
<proteinExistence type="predicted"/>